<reference evidence="2 3" key="1">
    <citation type="submission" date="2024-06" db="EMBL/GenBank/DDBJ databases">
        <title>The draft genome of Grus japonensis, version 3.</title>
        <authorList>
            <person name="Nabeshima K."/>
            <person name="Suzuki S."/>
            <person name="Onuma M."/>
        </authorList>
    </citation>
    <scope>NUCLEOTIDE SEQUENCE [LARGE SCALE GENOMIC DNA]</scope>
    <source>
        <strain evidence="2 3">451A</strain>
    </source>
</reference>
<dbReference type="AlphaFoldDB" id="A0ABC9WU60"/>
<comment type="caution">
    <text evidence="2">The sequence shown here is derived from an EMBL/GenBank/DDBJ whole genome shotgun (WGS) entry which is preliminary data.</text>
</comment>
<evidence type="ECO:0000313" key="3">
    <source>
        <dbReference type="Proteomes" id="UP001623348"/>
    </source>
</evidence>
<gene>
    <name evidence="2" type="ORF">GRJ2_001297200</name>
</gene>
<evidence type="ECO:0000256" key="1">
    <source>
        <dbReference type="SAM" id="MobiDB-lite"/>
    </source>
</evidence>
<proteinExistence type="predicted"/>
<organism evidence="2 3">
    <name type="scientific">Grus japonensis</name>
    <name type="common">Japanese crane</name>
    <name type="synonym">Red-crowned crane</name>
    <dbReference type="NCBI Taxonomy" id="30415"/>
    <lineage>
        <taxon>Eukaryota</taxon>
        <taxon>Metazoa</taxon>
        <taxon>Chordata</taxon>
        <taxon>Craniata</taxon>
        <taxon>Vertebrata</taxon>
        <taxon>Euteleostomi</taxon>
        <taxon>Archelosauria</taxon>
        <taxon>Archosauria</taxon>
        <taxon>Dinosauria</taxon>
        <taxon>Saurischia</taxon>
        <taxon>Theropoda</taxon>
        <taxon>Coelurosauria</taxon>
        <taxon>Aves</taxon>
        <taxon>Neognathae</taxon>
        <taxon>Neoaves</taxon>
        <taxon>Gruiformes</taxon>
        <taxon>Gruidae</taxon>
        <taxon>Grus</taxon>
    </lineage>
</organism>
<dbReference type="Proteomes" id="UP001623348">
    <property type="component" value="Unassembled WGS sequence"/>
</dbReference>
<evidence type="ECO:0008006" key="4">
    <source>
        <dbReference type="Google" id="ProtNLM"/>
    </source>
</evidence>
<accession>A0ABC9WU60</accession>
<evidence type="ECO:0000313" key="2">
    <source>
        <dbReference type="EMBL" id="GAB0188319.1"/>
    </source>
</evidence>
<sequence length="153" mass="16355">MPAGSKMDPPLAKAEPISDSSSAIGKTHLRRGKNLLRNSRQERGARICERNNSADTKVSEGGGGGAPGARAEIPLQPMEKTVVRQAVPLQPMQDDGGADIHLQLMEDPTPEQVDAPKGSCDPGGSLCWSRLLAGPVAPWREEPTPEQVCWQDL</sequence>
<feature type="region of interest" description="Disordered" evidence="1">
    <location>
        <begin position="1"/>
        <end position="74"/>
    </location>
</feature>
<keyword evidence="3" id="KW-1185">Reference proteome</keyword>
<feature type="compositionally biased region" description="Basic and acidic residues" evidence="1">
    <location>
        <begin position="39"/>
        <end position="49"/>
    </location>
</feature>
<protein>
    <recommendedName>
        <fullName evidence="4">Protein pxr1-like</fullName>
    </recommendedName>
</protein>
<dbReference type="EMBL" id="BAAFJT010000004">
    <property type="protein sequence ID" value="GAB0188319.1"/>
    <property type="molecule type" value="Genomic_DNA"/>
</dbReference>
<name>A0ABC9WU60_GRUJA</name>